<dbReference type="Gene3D" id="3.90.550.10">
    <property type="entry name" value="Spore Coat Polysaccharide Biosynthesis Protein SpsA, Chain A"/>
    <property type="match status" value="1"/>
</dbReference>
<keyword evidence="11" id="KW-0560">Oxidoreductase</keyword>
<accession>A0A553QRJ9</accession>
<feature type="chain" id="PRO_5022056854" description="Malate dehydrogenase, cytoplasmic" evidence="19">
    <location>
        <begin position="20"/>
        <end position="603"/>
    </location>
</feature>
<evidence type="ECO:0000256" key="11">
    <source>
        <dbReference type="ARBA" id="ARBA00023002"/>
    </source>
</evidence>
<dbReference type="GO" id="GO:0006108">
    <property type="term" value="P:malate metabolic process"/>
    <property type="evidence" value="ECO:0007669"/>
    <property type="project" value="InterPro"/>
</dbReference>
<dbReference type="SUPFAM" id="SSF56327">
    <property type="entry name" value="LDH C-terminal domain-like"/>
    <property type="match status" value="1"/>
</dbReference>
<proteinExistence type="inferred from homology"/>
<comment type="caution">
    <text evidence="21">The sequence shown here is derived from an EMBL/GenBank/DDBJ whole genome shotgun (WGS) entry which is preliminary data.</text>
</comment>
<dbReference type="InterPro" id="IPR015955">
    <property type="entry name" value="Lactate_DH/Glyco_Ohase_4_C"/>
</dbReference>
<evidence type="ECO:0000256" key="7">
    <source>
        <dbReference type="ARBA" id="ARBA00019048"/>
    </source>
</evidence>
<comment type="catalytic activity">
    <reaction evidence="18">
        <text>(S)-2-hydroxyglutarate + NAD(+) = 2-oxoglutarate + NADH + H(+)</text>
        <dbReference type="Rhea" id="RHEA:57172"/>
        <dbReference type="ChEBI" id="CHEBI:15378"/>
        <dbReference type="ChEBI" id="CHEBI:16782"/>
        <dbReference type="ChEBI" id="CHEBI:16810"/>
        <dbReference type="ChEBI" id="CHEBI:57540"/>
        <dbReference type="ChEBI" id="CHEBI:57945"/>
    </reaction>
    <physiologicalReaction direction="right-to-left" evidence="18">
        <dbReference type="Rhea" id="RHEA:57174"/>
    </physiologicalReaction>
</comment>
<dbReference type="InterPro" id="IPR029044">
    <property type="entry name" value="Nucleotide-diphossugar_trans"/>
</dbReference>
<keyword evidence="10" id="KW-0548">Nucleotidyltransferase</keyword>
<evidence type="ECO:0000256" key="12">
    <source>
        <dbReference type="ARBA" id="ARBA00023027"/>
    </source>
</evidence>
<dbReference type="CDD" id="cd00897">
    <property type="entry name" value="UGPase_euk"/>
    <property type="match status" value="1"/>
</dbReference>
<dbReference type="NCBIfam" id="NF003916">
    <property type="entry name" value="PRK05442.1"/>
    <property type="match status" value="1"/>
</dbReference>
<comment type="function">
    <text evidence="16">Catalyzes the reduction of aromatic alpha-keto acids in the presence of NADH. Plays essential roles in the malate-aspartate shuttle and the tricarboxylic acid cycle, important in mitochondrial NADH supply for oxidative phosphorylation. Catalyzes the reduction of 2-oxoglutarate to 2-hydroxyglutarate, leading to elevated reactive oxygen species (ROS).</text>
</comment>
<dbReference type="Gene3D" id="3.40.50.720">
    <property type="entry name" value="NAD(P)-binding Rossmann-like Domain"/>
    <property type="match status" value="1"/>
</dbReference>
<organism evidence="21 22">
    <name type="scientific">Danionella cerebrum</name>
    <dbReference type="NCBI Taxonomy" id="2873325"/>
    <lineage>
        <taxon>Eukaryota</taxon>
        <taxon>Metazoa</taxon>
        <taxon>Chordata</taxon>
        <taxon>Craniata</taxon>
        <taxon>Vertebrata</taxon>
        <taxon>Euteleostomi</taxon>
        <taxon>Actinopterygii</taxon>
        <taxon>Neopterygii</taxon>
        <taxon>Teleostei</taxon>
        <taxon>Ostariophysi</taxon>
        <taxon>Cypriniformes</taxon>
        <taxon>Danionidae</taxon>
        <taxon>Danioninae</taxon>
        <taxon>Danionella</taxon>
    </lineage>
</organism>
<dbReference type="AlphaFoldDB" id="A0A553QRJ9"/>
<dbReference type="Proteomes" id="UP000316079">
    <property type="component" value="Unassembled WGS sequence"/>
</dbReference>
<evidence type="ECO:0000256" key="16">
    <source>
        <dbReference type="ARBA" id="ARBA00045153"/>
    </source>
</evidence>
<dbReference type="PANTHER" id="PTHR43511">
    <property type="match status" value="1"/>
</dbReference>
<dbReference type="InterPro" id="IPR001252">
    <property type="entry name" value="Malate_DH_AS"/>
</dbReference>
<comment type="similarity">
    <text evidence="3">Belongs to the UDPGP type 1 family.</text>
</comment>
<dbReference type="NCBIfam" id="TIGR01759">
    <property type="entry name" value="MalateDH-SF1"/>
    <property type="match status" value="1"/>
</dbReference>
<dbReference type="OrthoDB" id="932129at2759"/>
<dbReference type="UniPathway" id="UPA00164"/>
<dbReference type="Pfam" id="PF01704">
    <property type="entry name" value="UDPGP"/>
    <property type="match status" value="1"/>
</dbReference>
<evidence type="ECO:0000256" key="10">
    <source>
        <dbReference type="ARBA" id="ARBA00022695"/>
    </source>
</evidence>
<dbReference type="InterPro" id="IPR002618">
    <property type="entry name" value="UDPGP_fam"/>
</dbReference>
<comment type="similarity">
    <text evidence="2">Belongs to the LDH/MDH superfamily. MDH type 2 family.</text>
</comment>
<dbReference type="EC" id="1.1.1.37" evidence="6"/>
<evidence type="ECO:0000313" key="22">
    <source>
        <dbReference type="Proteomes" id="UP000316079"/>
    </source>
</evidence>
<dbReference type="FunFam" id="3.40.50.720:FF:000010">
    <property type="entry name" value="Malate dehydrogenase"/>
    <property type="match status" value="1"/>
</dbReference>
<comment type="pathway">
    <text evidence="1">Glycan biosynthesis; glycogen biosynthesis.</text>
</comment>
<evidence type="ECO:0000256" key="17">
    <source>
        <dbReference type="ARBA" id="ARBA00047432"/>
    </source>
</evidence>
<dbReference type="FunFam" id="3.90.550.10:FF:000002">
    <property type="entry name" value="UTP--glucose-1-phosphate uridylyltransferase"/>
    <property type="match status" value="1"/>
</dbReference>
<evidence type="ECO:0000256" key="15">
    <source>
        <dbReference type="ARBA" id="ARBA00031959"/>
    </source>
</evidence>
<dbReference type="GO" id="GO:0003983">
    <property type="term" value="F:UTP:glucose-1-phosphate uridylyltransferase activity"/>
    <property type="evidence" value="ECO:0007669"/>
    <property type="project" value="UniProtKB-EC"/>
</dbReference>
<dbReference type="SUPFAM" id="SSF53448">
    <property type="entry name" value="Nucleotide-diphospho-sugar transferases"/>
    <property type="match status" value="1"/>
</dbReference>
<evidence type="ECO:0000256" key="19">
    <source>
        <dbReference type="SAM" id="SignalP"/>
    </source>
</evidence>
<dbReference type="GO" id="GO:0006011">
    <property type="term" value="P:UDP-alpha-D-glucose metabolic process"/>
    <property type="evidence" value="ECO:0007669"/>
    <property type="project" value="InterPro"/>
</dbReference>
<comment type="function">
    <text evidence="13">UTP--glucose-1-phosphate uridylyltransferase catalyzing the conversion of glucose-1-phosphate into UDP-glucose, a crucial precursor for the production of glycogen.</text>
</comment>
<dbReference type="SUPFAM" id="SSF51735">
    <property type="entry name" value="NAD(P)-binding Rossmann-fold domains"/>
    <property type="match status" value="1"/>
</dbReference>
<evidence type="ECO:0000259" key="20">
    <source>
        <dbReference type="Pfam" id="PF00056"/>
    </source>
</evidence>
<reference evidence="21 22" key="1">
    <citation type="journal article" date="2019" name="Sci. Data">
        <title>Hybrid genome assembly and annotation of Danionella translucida.</title>
        <authorList>
            <person name="Kadobianskyi M."/>
            <person name="Schulze L."/>
            <person name="Schuelke M."/>
            <person name="Judkewitz B."/>
        </authorList>
    </citation>
    <scope>NUCLEOTIDE SEQUENCE [LARGE SCALE GENOMIC DNA]</scope>
    <source>
        <strain evidence="21 22">Bolton</strain>
    </source>
</reference>
<feature type="signal peptide" evidence="19">
    <location>
        <begin position="1"/>
        <end position="19"/>
    </location>
</feature>
<evidence type="ECO:0000256" key="6">
    <source>
        <dbReference type="ARBA" id="ARBA00012995"/>
    </source>
</evidence>
<dbReference type="GO" id="GO:0030060">
    <property type="term" value="F:L-malate dehydrogenase (NAD+) activity"/>
    <property type="evidence" value="ECO:0007669"/>
    <property type="project" value="UniProtKB-EC"/>
</dbReference>
<feature type="domain" description="Lactate/malate dehydrogenase N-terminal" evidence="20">
    <location>
        <begin position="23"/>
        <end position="169"/>
    </location>
</feature>
<comment type="catalytic activity">
    <reaction evidence="17">
        <text>alpha-D-glucose 1-phosphate + UTP + H(+) = UDP-alpha-D-glucose + diphosphate</text>
        <dbReference type="Rhea" id="RHEA:19889"/>
        <dbReference type="ChEBI" id="CHEBI:15378"/>
        <dbReference type="ChEBI" id="CHEBI:33019"/>
        <dbReference type="ChEBI" id="CHEBI:46398"/>
        <dbReference type="ChEBI" id="CHEBI:58601"/>
        <dbReference type="ChEBI" id="CHEBI:58885"/>
        <dbReference type="EC" id="2.7.7.9"/>
    </reaction>
    <physiologicalReaction direction="left-to-right" evidence="17">
        <dbReference type="Rhea" id="RHEA:19890"/>
    </physiologicalReaction>
</comment>
<evidence type="ECO:0000256" key="8">
    <source>
        <dbReference type="ARBA" id="ARBA00019899"/>
    </source>
</evidence>
<gene>
    <name evidence="21" type="ORF">DNTS_029262</name>
</gene>
<dbReference type="InterPro" id="IPR010945">
    <property type="entry name" value="Malate_DH_type2"/>
</dbReference>
<evidence type="ECO:0000313" key="21">
    <source>
        <dbReference type="EMBL" id="TRY92603.1"/>
    </source>
</evidence>
<comment type="subunit">
    <text evidence="4">Homooctamer.</text>
</comment>
<evidence type="ECO:0000256" key="1">
    <source>
        <dbReference type="ARBA" id="ARBA00004964"/>
    </source>
</evidence>
<dbReference type="Gene3D" id="2.160.10.10">
    <property type="entry name" value="Hexapeptide repeat proteins"/>
    <property type="match status" value="1"/>
</dbReference>
<dbReference type="InterPro" id="IPR001236">
    <property type="entry name" value="Lactate/malate_DH_N"/>
</dbReference>
<protein>
    <recommendedName>
        <fullName evidence="8">Malate dehydrogenase, cytoplasmic</fullName>
        <ecNumber evidence="6">1.1.1.37</ecNumber>
        <ecNumber evidence="5">2.7.7.9</ecNumber>
    </recommendedName>
    <alternativeName>
        <fullName evidence="14">Cytosolic malate dehydrogenase</fullName>
    </alternativeName>
    <alternativeName>
        <fullName evidence="15">UDP-glucose pyrophosphorylase</fullName>
    </alternativeName>
    <alternativeName>
        <fullName evidence="7">UTP--glucose-1-phosphate uridylyltransferase</fullName>
    </alternativeName>
</protein>
<sequence>MLTLLSAMYLVVRTASTQAEPIRVLVTGAAGQIAYSLLYSIAKGDVFGKDQPIILVLLDITPMLPVLDGVVMELQDCALPLLREVIPTDKVEVGFKDLDAAILVGSMPRKEGMERKDLLKANVAIFKTQGEALEKFAKKTVKVLVVGNPANTNCLIASKSAPSIPKENFSCLTRLDHNRARSQVAMRVGVPSDSVKNVIIWGNHSSTQYPDVHHAVVNRNGKEISGFDAVNDESWLKGDFISHLNKTYKTDVPLVLMNSFNTDEDTKKILQKYTHHQVKIHTFNQSRYPRINKESLLPVATNMSITGENEEAWYPPGHGDIYASFYNSGLLDKLIAEGKEYIFVSNIDNLGATVDLHILNHLMSQPTDKRCEFVMEVTDKTRADVKGGTLTQYDGKLRLLEIAQVPKAHVDEFKSVTKFKIFNTNNLWISLPAIKRLHEKNAMDMEIIVNPKTLDGGLNVIQLETAVGAAMKSFENALGINVPRSRFLPVKTTSDLLLVMSNLYSLREGSLTMSPRREFPTTPHVKLGSSFTKVRDFLRRFESIPDLLELDHLTVSGDVTFGKQLTLKGTVIIIANHGDRIDIPAGAMLENKIVSGNLRILDH</sequence>
<dbReference type="EC" id="2.7.7.9" evidence="5"/>
<dbReference type="Pfam" id="PF00056">
    <property type="entry name" value="Ldh_1_N"/>
    <property type="match status" value="1"/>
</dbReference>
<name>A0A553QRJ9_9TELE</name>
<dbReference type="InterPro" id="IPR016267">
    <property type="entry name" value="UDPGP_trans"/>
</dbReference>
<evidence type="ECO:0000256" key="5">
    <source>
        <dbReference type="ARBA" id="ARBA00012415"/>
    </source>
</evidence>
<evidence type="ECO:0000256" key="18">
    <source>
        <dbReference type="ARBA" id="ARBA00048549"/>
    </source>
</evidence>
<evidence type="ECO:0000256" key="14">
    <source>
        <dbReference type="ARBA" id="ARBA00030284"/>
    </source>
</evidence>
<evidence type="ECO:0000256" key="4">
    <source>
        <dbReference type="ARBA" id="ARBA00011823"/>
    </source>
</evidence>
<dbReference type="FunFam" id="2.160.10.10:FF:000001">
    <property type="entry name" value="UTP--glucose-1-phosphate uridylyltransferase"/>
    <property type="match status" value="1"/>
</dbReference>
<dbReference type="GO" id="GO:0005978">
    <property type="term" value="P:glycogen biosynthetic process"/>
    <property type="evidence" value="ECO:0007669"/>
    <property type="project" value="UniProtKB-UniPathway"/>
</dbReference>
<dbReference type="InterPro" id="IPR036291">
    <property type="entry name" value="NAD(P)-bd_dom_sf"/>
</dbReference>
<evidence type="ECO:0000256" key="9">
    <source>
        <dbReference type="ARBA" id="ARBA00022679"/>
    </source>
</evidence>
<keyword evidence="22" id="KW-1185">Reference proteome</keyword>
<keyword evidence="19" id="KW-0732">Signal</keyword>
<evidence type="ECO:0000256" key="3">
    <source>
        <dbReference type="ARBA" id="ARBA00010401"/>
    </source>
</evidence>
<evidence type="ECO:0000256" key="13">
    <source>
        <dbReference type="ARBA" id="ARBA00023579"/>
    </source>
</evidence>
<evidence type="ECO:0000256" key="2">
    <source>
        <dbReference type="ARBA" id="ARBA00009613"/>
    </source>
</evidence>
<dbReference type="EMBL" id="SRMA01025603">
    <property type="protein sequence ID" value="TRY92603.1"/>
    <property type="molecule type" value="Genomic_DNA"/>
</dbReference>
<keyword evidence="12" id="KW-0520">NAD</keyword>
<dbReference type="PROSITE" id="PS00068">
    <property type="entry name" value="MDH"/>
    <property type="match status" value="1"/>
</dbReference>
<keyword evidence="9" id="KW-0808">Transferase</keyword>